<evidence type="ECO:0000313" key="2">
    <source>
        <dbReference type="Proteomes" id="UP000235786"/>
    </source>
</evidence>
<name>A0A2J6RTW4_HYAVF</name>
<evidence type="ECO:0000313" key="1">
    <source>
        <dbReference type="EMBL" id="PMD41964.1"/>
    </source>
</evidence>
<gene>
    <name evidence="1" type="ORF">L207DRAFT_580641</name>
</gene>
<sequence>MIDGRGGSVCRYEGLGGVKYLNLPTISPSRCLHRYGSSKDSLRKALAGVMWRGGQIFADLEGKEDVLLSIPWFPNEPDLGMEAQLRDMRKAATGIRHRNTPPGYAIGIRHRNIPIMTLDHLLFARESLKQRLSKTFSFAAFPGLLLLGDGVESL</sequence>
<proteinExistence type="predicted"/>
<keyword evidence="2" id="KW-1185">Reference proteome</keyword>
<reference evidence="1 2" key="1">
    <citation type="submission" date="2016-04" db="EMBL/GenBank/DDBJ databases">
        <title>A degradative enzymes factory behind the ericoid mycorrhizal symbiosis.</title>
        <authorList>
            <consortium name="DOE Joint Genome Institute"/>
            <person name="Martino E."/>
            <person name="Morin E."/>
            <person name="Grelet G."/>
            <person name="Kuo A."/>
            <person name="Kohler A."/>
            <person name="Daghino S."/>
            <person name="Barry K."/>
            <person name="Choi C."/>
            <person name="Cichocki N."/>
            <person name="Clum A."/>
            <person name="Copeland A."/>
            <person name="Hainaut M."/>
            <person name="Haridas S."/>
            <person name="Labutti K."/>
            <person name="Lindquist E."/>
            <person name="Lipzen A."/>
            <person name="Khouja H.-R."/>
            <person name="Murat C."/>
            <person name="Ohm R."/>
            <person name="Olson A."/>
            <person name="Spatafora J."/>
            <person name="Veneault-Fourrey C."/>
            <person name="Henrissat B."/>
            <person name="Grigoriev I."/>
            <person name="Martin F."/>
            <person name="Perotto S."/>
        </authorList>
    </citation>
    <scope>NUCLEOTIDE SEQUENCE [LARGE SCALE GENOMIC DNA]</scope>
    <source>
        <strain evidence="1 2">F</strain>
    </source>
</reference>
<protein>
    <submittedName>
        <fullName evidence="1">Uncharacterized protein</fullName>
    </submittedName>
</protein>
<dbReference type="Proteomes" id="UP000235786">
    <property type="component" value="Unassembled WGS sequence"/>
</dbReference>
<dbReference type="EMBL" id="KZ613943">
    <property type="protein sequence ID" value="PMD41964.1"/>
    <property type="molecule type" value="Genomic_DNA"/>
</dbReference>
<accession>A0A2J6RTW4</accession>
<dbReference type="AlphaFoldDB" id="A0A2J6RTW4"/>
<organism evidence="1 2">
    <name type="scientific">Hyaloscypha variabilis (strain UAMH 11265 / GT02V1 / F)</name>
    <name type="common">Meliniomyces variabilis</name>
    <dbReference type="NCBI Taxonomy" id="1149755"/>
    <lineage>
        <taxon>Eukaryota</taxon>
        <taxon>Fungi</taxon>
        <taxon>Dikarya</taxon>
        <taxon>Ascomycota</taxon>
        <taxon>Pezizomycotina</taxon>
        <taxon>Leotiomycetes</taxon>
        <taxon>Helotiales</taxon>
        <taxon>Hyaloscyphaceae</taxon>
        <taxon>Hyaloscypha</taxon>
        <taxon>Hyaloscypha variabilis</taxon>
    </lineage>
</organism>